<keyword evidence="2" id="KW-1185">Reference proteome</keyword>
<protein>
    <submittedName>
        <fullName evidence="1">Radical SAM pair-associated protein</fullName>
    </submittedName>
</protein>
<name>I4Z4G5_9HYPH</name>
<dbReference type="EMBL" id="JH660633">
    <property type="protein sequence ID" value="EIM31107.1"/>
    <property type="molecule type" value="Genomic_DNA"/>
</dbReference>
<dbReference type="InterPro" id="IPR023974">
    <property type="entry name" value="HxsD"/>
</dbReference>
<evidence type="ECO:0000313" key="1">
    <source>
        <dbReference type="EMBL" id="EIM31107.1"/>
    </source>
</evidence>
<reference evidence="1 2" key="1">
    <citation type="submission" date="2012-02" db="EMBL/GenBank/DDBJ databases">
        <title>Improved High-Quality Draft sequence of Microvirga sp. WSM3557.</title>
        <authorList>
            <consortium name="US DOE Joint Genome Institute"/>
            <person name="Lucas S."/>
            <person name="Han J."/>
            <person name="Lapidus A."/>
            <person name="Cheng J.-F."/>
            <person name="Goodwin L."/>
            <person name="Pitluck S."/>
            <person name="Peters L."/>
            <person name="Zhang X."/>
            <person name="Detter J.C."/>
            <person name="Han C."/>
            <person name="Tapia R."/>
            <person name="Land M."/>
            <person name="Hauser L."/>
            <person name="Kyrpides N."/>
            <person name="Ivanova N."/>
            <person name="Pagani I."/>
            <person name="Brau L."/>
            <person name="Yates R."/>
            <person name="O'Hara G."/>
            <person name="Rui T."/>
            <person name="Howieson J."/>
            <person name="Reeve W."/>
            <person name="Woyke T."/>
        </authorList>
    </citation>
    <scope>NUCLEOTIDE SEQUENCE [LARGE SCALE GENOMIC DNA]</scope>
    <source>
        <strain evidence="1 2">WSM3557</strain>
    </source>
</reference>
<dbReference type="Proteomes" id="UP000003947">
    <property type="component" value="Unassembled WGS sequence"/>
</dbReference>
<accession>I4Z4G5</accession>
<organism evidence="1 2">
    <name type="scientific">Microvirga lotononidis</name>
    <dbReference type="NCBI Taxonomy" id="864069"/>
    <lineage>
        <taxon>Bacteria</taxon>
        <taxon>Pseudomonadati</taxon>
        <taxon>Pseudomonadota</taxon>
        <taxon>Alphaproteobacteria</taxon>
        <taxon>Hyphomicrobiales</taxon>
        <taxon>Methylobacteriaceae</taxon>
        <taxon>Microvirga</taxon>
    </lineage>
</organism>
<dbReference type="RefSeq" id="WP_009488467.1">
    <property type="nucleotide sequence ID" value="NZ_JH660633.1"/>
</dbReference>
<evidence type="ECO:0000313" key="2">
    <source>
        <dbReference type="Proteomes" id="UP000003947"/>
    </source>
</evidence>
<dbReference type="AlphaFoldDB" id="I4Z4G5"/>
<dbReference type="NCBIfam" id="TIGR03976">
    <property type="entry name" value="chp_LLNDYxLRE"/>
    <property type="match status" value="1"/>
</dbReference>
<gene>
    <name evidence="1" type="ORF">MicloDRAFT_00000950</name>
</gene>
<dbReference type="HOGENOM" id="CLU_2369689_0_0_5"/>
<proteinExistence type="predicted"/>
<dbReference type="PATRIC" id="fig|864069.3.peg.98"/>
<dbReference type="STRING" id="864069.MicloDRAFT_00000950"/>
<sequence>MYIIEVDPKVHPREAVLRACYWLSPEAEIDIVTTDEGRIRLTLKSRDGQSGSRLASRLRSALIDFSLRVDIESRTTDLRDRIWKTAFSETLGTKP</sequence>